<sequence>TKPYDIPKALVWEAYQYVKANGGSAGIDHESLEQFEGHLSSNLYKLWNRMCSGSYFPPPVKGVPIPKKSGGVRMLGVPTVADRVAQTVVKRLLEPVIDPVFHENSYGYRPGRSAHDAIAIVRRRSWQYDWVVEFDIKGLFDNIDHDLLLKALRKHCQTPWVLLYVDRWLKAPMQTSEGMVERTCGTPQGGVVSPLLANLFLHYAFDSWVQRHLPSVRFCRYADDGVIHCRSLAQAKFVLAKIDERFRQCGLELHPEKTRIVYCKDVNRAGDYPCVQFTFLGYTFRPRKAVDKYGRVYVNFAPAVSRDALKAMRQTIRGWHLQLKCDKSLADLSAMFNPILRGWRQYYGRFYESAMSPVWRHVNGYLTRWMMRKYKHLARHKTRAGRALGGLARQFESAFVHWKSGYVPSAG</sequence>
<reference evidence="1" key="1">
    <citation type="submission" date="2024-11" db="EMBL/GenBank/DDBJ databases">
        <title>Description of Massilia orientalis sp. nov., isolated from rhizosphere soil of Ageratina adenophora.</title>
        <authorList>
            <person name="Wang Y."/>
        </authorList>
    </citation>
    <scope>NUCLEOTIDE SEQUENCE</scope>
    <source>
        <strain evidence="1">YIM B02787</strain>
    </source>
</reference>
<keyword evidence="1" id="KW-0695">RNA-directed DNA polymerase</keyword>
<keyword evidence="1" id="KW-0548">Nucleotidyltransferase</keyword>
<keyword evidence="1" id="KW-0808">Transferase</keyword>
<keyword evidence="2" id="KW-1185">Reference proteome</keyword>
<dbReference type="Proteomes" id="UP001168096">
    <property type="component" value="Unassembled WGS sequence"/>
</dbReference>
<organism evidence="1 2">
    <name type="scientific">Massilia orientalis</name>
    <dbReference type="NCBI Taxonomy" id="3050128"/>
    <lineage>
        <taxon>Bacteria</taxon>
        <taxon>Pseudomonadati</taxon>
        <taxon>Pseudomonadota</taxon>
        <taxon>Betaproteobacteria</taxon>
        <taxon>Burkholderiales</taxon>
        <taxon>Oxalobacteraceae</taxon>
        <taxon>Telluria group</taxon>
        <taxon>Massilia</taxon>
    </lineage>
</organism>
<evidence type="ECO:0000313" key="2">
    <source>
        <dbReference type="Proteomes" id="UP001168096"/>
    </source>
</evidence>
<protein>
    <submittedName>
        <fullName evidence="1">Group II intron reverse transcriptase/maturase</fullName>
        <ecNumber evidence="1">2.7.7.49</ecNumber>
    </submittedName>
</protein>
<gene>
    <name evidence="1" type="primary">ltrA</name>
    <name evidence="1" type="ORF">QPK29_030040</name>
</gene>
<comment type="caution">
    <text evidence="1">The sequence shown here is derived from an EMBL/GenBank/DDBJ whole genome shotgun (WGS) entry which is preliminary data.</text>
</comment>
<dbReference type="EMBL" id="JASNRB020000031">
    <property type="protein sequence ID" value="MFJ1471982.1"/>
    <property type="molecule type" value="Genomic_DNA"/>
</dbReference>
<evidence type="ECO:0000313" key="1">
    <source>
        <dbReference type="EMBL" id="MFJ1471982.1"/>
    </source>
</evidence>
<accession>A0ACC7MIR9</accession>
<proteinExistence type="predicted"/>
<name>A0ACC7MIR9_9BURK</name>
<feature type="non-terminal residue" evidence="1">
    <location>
        <position position="1"/>
    </location>
</feature>
<dbReference type="EC" id="2.7.7.49" evidence="1"/>